<reference evidence="1 2" key="1">
    <citation type="submission" date="2019-12" db="EMBL/GenBank/DDBJ databases">
        <authorList>
            <person name="Dong K."/>
        </authorList>
    </citation>
    <scope>NUCLEOTIDE SEQUENCE [LARGE SCALE GENOMIC DNA]</scope>
    <source>
        <strain evidence="1 2">JCM 31225</strain>
    </source>
</reference>
<sequence length="119" mass="14327">MKKARKKEIRSVSIRIRLTEEEYSSLAEKQRLTTCPSLSYYIRQMIFRRRIIKTVRNLSQDSVLEELSKIQRELERIGLYRQEFWDFKGPETEVLKNLLIKLNDLIKQSLKPCTHELNK</sequence>
<evidence type="ECO:0000313" key="2">
    <source>
        <dbReference type="Proteomes" id="UP000435036"/>
    </source>
</evidence>
<gene>
    <name evidence="1" type="ORF">GQF63_17495</name>
</gene>
<organism evidence="1 2">
    <name type="scientific">Sphingobacterium humi</name>
    <dbReference type="NCBI Taxonomy" id="1796905"/>
    <lineage>
        <taxon>Bacteria</taxon>
        <taxon>Pseudomonadati</taxon>
        <taxon>Bacteroidota</taxon>
        <taxon>Sphingobacteriia</taxon>
        <taxon>Sphingobacteriales</taxon>
        <taxon>Sphingobacteriaceae</taxon>
        <taxon>Sphingobacterium</taxon>
    </lineage>
</organism>
<evidence type="ECO:0000313" key="1">
    <source>
        <dbReference type="EMBL" id="MVZ63822.1"/>
    </source>
</evidence>
<dbReference type="AlphaFoldDB" id="A0A6N8L7U8"/>
<accession>A0A6N8L7U8</accession>
<evidence type="ECO:0008006" key="3">
    <source>
        <dbReference type="Google" id="ProtNLM"/>
    </source>
</evidence>
<proteinExistence type="predicted"/>
<dbReference type="Proteomes" id="UP000435036">
    <property type="component" value="Unassembled WGS sequence"/>
</dbReference>
<dbReference type="EMBL" id="WSQA01000016">
    <property type="protein sequence ID" value="MVZ63822.1"/>
    <property type="molecule type" value="Genomic_DNA"/>
</dbReference>
<comment type="caution">
    <text evidence="1">The sequence shown here is derived from an EMBL/GenBank/DDBJ whole genome shotgun (WGS) entry which is preliminary data.</text>
</comment>
<dbReference type="OrthoDB" id="950459at2"/>
<keyword evidence="2" id="KW-1185">Reference proteome</keyword>
<dbReference type="RefSeq" id="WP_160370541.1">
    <property type="nucleotide sequence ID" value="NZ_WSQA01000016.1"/>
</dbReference>
<dbReference type="Pfam" id="PF21983">
    <property type="entry name" value="NikA-like"/>
    <property type="match status" value="1"/>
</dbReference>
<name>A0A6N8L7U8_9SPHI</name>
<dbReference type="InterPro" id="IPR053842">
    <property type="entry name" value="NikA-like"/>
</dbReference>
<protein>
    <recommendedName>
        <fullName evidence="3">Mobilization protein</fullName>
    </recommendedName>
</protein>